<keyword evidence="5 8" id="KW-0418">Kinase</keyword>
<keyword evidence="7 8" id="KW-0119">Carbohydrate metabolism</keyword>
<feature type="active site" description="Proton acceptor" evidence="8">
    <location>
        <position position="239"/>
    </location>
</feature>
<comment type="similarity">
    <text evidence="1 8 9">Belongs to the FGGY kinase family.</text>
</comment>
<dbReference type="InterPro" id="IPR018484">
    <property type="entry name" value="FGGY_N"/>
</dbReference>
<dbReference type="PATRIC" id="fig|1214179.4.peg.605"/>
<dbReference type="PANTHER" id="PTHR43095">
    <property type="entry name" value="SUGAR KINASE"/>
    <property type="match status" value="1"/>
</dbReference>
<sequence length="491" mass="53633">MSYVLGIDLGTSSLKGLLVTKEGELVASASAEYDLMHLQPGFSEQNPKDWLLACDKVFEALTDKVADFTSQLEGISFSGQMHSLVLLDGRGHVLRPAILWNDTRTSAQCRQIEEKLGNRLLAITRNRALEGFTLPKILWVQEKEPEIWAQVRQLMLPKDYLGYYLTGNHHTDFTDAAGTLLLDIENGEWSAEIADTFGIPISYLPKVVASSVQIGTVRKELQERYGLENAVQVFAGGADNACAAVGAGILSSQVGMASIGTSGVFLSYEGNKTLDYQGKLHFFNHALSGSYYSMGVTLAAGHSLNWFRDTFAKEQSFSDLLATISSISPGSNGLLFTPYIVGERTPHVDSHIRGSFIGIDTSHRLAHFTRSVLEGITFSLKDAQSLMTEVAGKTFTRIVSVGGGAKNKDWLQIQADVFNAEIVTLKAEQGPGLGAAMLAALGLGWFENMESCADHFVAYTDAIQPIPENVAVYETIYQHYKAIYPNVKNIK</sequence>
<dbReference type="CDD" id="cd07808">
    <property type="entry name" value="ASKHA_NBD_FGGY_EcXK-like"/>
    <property type="match status" value="1"/>
</dbReference>
<evidence type="ECO:0000256" key="2">
    <source>
        <dbReference type="ARBA" id="ARBA00022629"/>
    </source>
</evidence>
<feature type="binding site" evidence="8">
    <location>
        <begin position="81"/>
        <end position="82"/>
    </location>
    <ligand>
        <name>substrate</name>
    </ligand>
</feature>
<organism evidence="13 14">
    <name type="scientific">Streptococcus suis 6407</name>
    <dbReference type="NCBI Taxonomy" id="1214179"/>
    <lineage>
        <taxon>Bacteria</taxon>
        <taxon>Bacillati</taxon>
        <taxon>Bacillota</taxon>
        <taxon>Bacilli</taxon>
        <taxon>Lactobacillales</taxon>
        <taxon>Streptococcaceae</taxon>
        <taxon>Streptococcus</taxon>
    </lineage>
</organism>
<feature type="domain" description="Carbohydrate kinase FGGY C-terminal" evidence="12">
    <location>
        <begin position="256"/>
        <end position="441"/>
    </location>
</feature>
<dbReference type="Gene3D" id="3.30.420.40">
    <property type="match status" value="2"/>
</dbReference>
<dbReference type="Proteomes" id="UP000028185">
    <property type="component" value="Chromosome"/>
</dbReference>
<dbReference type="HAMAP" id="MF_02220">
    <property type="entry name" value="XylB"/>
    <property type="match status" value="1"/>
</dbReference>
<accession>A0A075SPY9</accession>
<dbReference type="InterPro" id="IPR006000">
    <property type="entry name" value="Xylulokinase"/>
</dbReference>
<keyword evidence="4 8" id="KW-0547">Nucleotide-binding</keyword>
<dbReference type="Pfam" id="PF00370">
    <property type="entry name" value="FGGY_N"/>
    <property type="match status" value="1"/>
</dbReference>
<feature type="site" description="Important for activity" evidence="8">
    <location>
        <position position="8"/>
    </location>
</feature>
<dbReference type="InterPro" id="IPR018485">
    <property type="entry name" value="FGGY_C"/>
</dbReference>
<dbReference type="EC" id="2.7.1.17" evidence="8 10"/>
<evidence type="ECO:0000256" key="7">
    <source>
        <dbReference type="ARBA" id="ARBA00023277"/>
    </source>
</evidence>
<evidence type="ECO:0000256" key="5">
    <source>
        <dbReference type="ARBA" id="ARBA00022777"/>
    </source>
</evidence>
<evidence type="ECO:0000259" key="12">
    <source>
        <dbReference type="Pfam" id="PF02782"/>
    </source>
</evidence>
<keyword evidence="2 8" id="KW-0859">Xylose metabolism</keyword>
<comment type="catalytic activity">
    <reaction evidence="8 10">
        <text>D-xylulose + ATP = D-xylulose 5-phosphate + ADP + H(+)</text>
        <dbReference type="Rhea" id="RHEA:10964"/>
        <dbReference type="ChEBI" id="CHEBI:15378"/>
        <dbReference type="ChEBI" id="CHEBI:17140"/>
        <dbReference type="ChEBI" id="CHEBI:30616"/>
        <dbReference type="ChEBI" id="CHEBI:57737"/>
        <dbReference type="ChEBI" id="CHEBI:456216"/>
        <dbReference type="EC" id="2.7.1.17"/>
    </reaction>
</comment>
<proteinExistence type="inferred from homology"/>
<evidence type="ECO:0000256" key="10">
    <source>
        <dbReference type="RuleBase" id="RU364073"/>
    </source>
</evidence>
<dbReference type="GO" id="GO:0042732">
    <property type="term" value="P:D-xylose metabolic process"/>
    <property type="evidence" value="ECO:0007669"/>
    <property type="project" value="UniProtKB-KW"/>
</dbReference>
<dbReference type="InterPro" id="IPR043129">
    <property type="entry name" value="ATPase_NBD"/>
</dbReference>
<dbReference type="GO" id="GO:0004856">
    <property type="term" value="F:D-xylulokinase activity"/>
    <property type="evidence" value="ECO:0007669"/>
    <property type="project" value="UniProtKB-UniRule"/>
</dbReference>
<dbReference type="InterPro" id="IPR018483">
    <property type="entry name" value="Carb_kinase_FGGY_CS"/>
</dbReference>
<gene>
    <name evidence="8 10" type="primary">xylB</name>
    <name evidence="13" type="ORF">ID09_03200</name>
</gene>
<name>A0A075SPY9_STRSU</name>
<dbReference type="SUPFAM" id="SSF53067">
    <property type="entry name" value="Actin-like ATPase domain"/>
    <property type="match status" value="2"/>
</dbReference>
<evidence type="ECO:0000259" key="11">
    <source>
        <dbReference type="Pfam" id="PF00370"/>
    </source>
</evidence>
<evidence type="ECO:0000256" key="8">
    <source>
        <dbReference type="HAMAP-Rule" id="MF_02220"/>
    </source>
</evidence>
<dbReference type="GO" id="GO:0005524">
    <property type="term" value="F:ATP binding"/>
    <property type="evidence" value="ECO:0007669"/>
    <property type="project" value="UniProtKB-UniRule"/>
</dbReference>
<feature type="domain" description="Carbohydrate kinase FGGY N-terminal" evidence="11">
    <location>
        <begin position="3"/>
        <end position="246"/>
    </location>
</feature>
<evidence type="ECO:0000256" key="4">
    <source>
        <dbReference type="ARBA" id="ARBA00022741"/>
    </source>
</evidence>
<dbReference type="HOGENOM" id="CLU_009281_3_0_9"/>
<dbReference type="RefSeq" id="WP_014636438.1">
    <property type="nucleotide sequence ID" value="NZ_ALLE01000022.1"/>
</dbReference>
<evidence type="ECO:0000256" key="1">
    <source>
        <dbReference type="ARBA" id="ARBA00009156"/>
    </source>
</evidence>
<keyword evidence="6 8" id="KW-0067">ATP-binding</keyword>
<dbReference type="EMBL" id="CP008921">
    <property type="protein sequence ID" value="AIG43100.1"/>
    <property type="molecule type" value="Genomic_DNA"/>
</dbReference>
<dbReference type="PROSITE" id="PS00445">
    <property type="entry name" value="FGGY_KINASES_2"/>
    <property type="match status" value="1"/>
</dbReference>
<dbReference type="NCBIfam" id="TIGR01312">
    <property type="entry name" value="XylB"/>
    <property type="match status" value="1"/>
</dbReference>
<dbReference type="AlphaFoldDB" id="A0A075SPY9"/>
<evidence type="ECO:0000256" key="6">
    <source>
        <dbReference type="ARBA" id="ARBA00022840"/>
    </source>
</evidence>
<dbReference type="PANTHER" id="PTHR43095:SF5">
    <property type="entry name" value="XYLULOSE KINASE"/>
    <property type="match status" value="1"/>
</dbReference>
<dbReference type="PIRSF" id="PIRSF000538">
    <property type="entry name" value="GlpK"/>
    <property type="match status" value="1"/>
</dbReference>
<dbReference type="InterPro" id="IPR000577">
    <property type="entry name" value="Carb_kinase_FGGY"/>
</dbReference>
<evidence type="ECO:0000256" key="3">
    <source>
        <dbReference type="ARBA" id="ARBA00022679"/>
    </source>
</evidence>
<dbReference type="GO" id="GO:0005998">
    <property type="term" value="P:xylulose catabolic process"/>
    <property type="evidence" value="ECO:0007669"/>
    <property type="project" value="UniProtKB-UniRule"/>
</dbReference>
<dbReference type="InterPro" id="IPR050406">
    <property type="entry name" value="FGGY_Carb_Kinase"/>
</dbReference>
<protein>
    <recommendedName>
        <fullName evidence="8 10">Xylulose kinase</fullName>
        <shortName evidence="8 10">Xylulokinase</shortName>
        <ecNumber evidence="8 10">2.7.1.17</ecNumber>
    </recommendedName>
</protein>
<dbReference type="Pfam" id="PF02782">
    <property type="entry name" value="FGGY_C"/>
    <property type="match status" value="1"/>
</dbReference>
<evidence type="ECO:0000313" key="14">
    <source>
        <dbReference type="Proteomes" id="UP000028185"/>
    </source>
</evidence>
<keyword evidence="3 8" id="KW-0808">Transferase</keyword>
<comment type="function">
    <text evidence="8">Catalyzes the phosphorylation of D-xylulose to D-xylulose 5-phosphate.</text>
</comment>
<reference evidence="13 14" key="1">
    <citation type="journal article" date="2014" name="Genome Announc.">
        <title>Whole-Genome Sequence of Streptococcus suis Serotype 4 Reference Strain 6407.</title>
        <authorList>
            <person name="Wang K."/>
            <person name="Chen J."/>
            <person name="Yao H."/>
            <person name="Lu C."/>
        </authorList>
    </citation>
    <scope>NUCLEOTIDE SEQUENCE [LARGE SCALE GENOMIC DNA]</scope>
    <source>
        <strain evidence="13">6407</strain>
    </source>
</reference>
<evidence type="ECO:0000313" key="13">
    <source>
        <dbReference type="EMBL" id="AIG43100.1"/>
    </source>
</evidence>
<evidence type="ECO:0000256" key="9">
    <source>
        <dbReference type="RuleBase" id="RU003733"/>
    </source>
</evidence>